<evidence type="ECO:0000313" key="1">
    <source>
        <dbReference type="EMBL" id="OHX45037.1"/>
    </source>
</evidence>
<accession>A0ABX3CNP8</accession>
<comment type="caution">
    <text evidence="1">The sequence shown here is derived from an EMBL/GenBank/DDBJ whole genome shotgun (WGS) entry which is preliminary data.</text>
</comment>
<name>A0ABX3CNP8_9BACI</name>
<dbReference type="PROSITE" id="PS51257">
    <property type="entry name" value="PROKAR_LIPOPROTEIN"/>
    <property type="match status" value="1"/>
</dbReference>
<protein>
    <recommendedName>
        <fullName evidence="3">Lipoprotein</fullName>
    </recommendedName>
</protein>
<dbReference type="SUPFAM" id="SSF50199">
    <property type="entry name" value="Staphylococcal nuclease"/>
    <property type="match status" value="1"/>
</dbReference>
<dbReference type="InterPro" id="IPR035437">
    <property type="entry name" value="SNase_OB-fold_sf"/>
</dbReference>
<evidence type="ECO:0008006" key="3">
    <source>
        <dbReference type="Google" id="ProtNLM"/>
    </source>
</evidence>
<dbReference type="RefSeq" id="WP_009335658.1">
    <property type="nucleotide sequence ID" value="NZ_JAMAWK010000009.1"/>
</dbReference>
<dbReference type="Proteomes" id="UP000180194">
    <property type="component" value="Unassembled WGS sequence"/>
</dbReference>
<keyword evidence="2" id="KW-1185">Reference proteome</keyword>
<proteinExistence type="predicted"/>
<dbReference type="EMBL" id="MBRJ01000039">
    <property type="protein sequence ID" value="OHX45037.1"/>
    <property type="molecule type" value="Genomic_DNA"/>
</dbReference>
<sequence length="107" mass="12110">MVKRILPLFFFIFLICGCSGVSNLIDFNKSEHVVNITEIERTGPLDSMRYEESGKRLFAEVKSCYDGDTSTVLIKSTGKEETIRFLLVDSSEIKGALCHLQKMLEID</sequence>
<evidence type="ECO:0000313" key="2">
    <source>
        <dbReference type="Proteomes" id="UP000180194"/>
    </source>
</evidence>
<gene>
    <name evidence="1" type="ORF">BBV17_24240</name>
</gene>
<reference evidence="1 2" key="1">
    <citation type="submission" date="2016-07" db="EMBL/GenBank/DDBJ databases">
        <title>Bacillus oceanisediminis whole genome.</title>
        <authorList>
            <person name="Pal Y."/>
            <person name="Verma A."/>
            <person name="Mual P."/>
            <person name="Srinivasan K."/>
        </authorList>
    </citation>
    <scope>NUCLEOTIDE SEQUENCE [LARGE SCALE GENOMIC DNA]</scope>
    <source>
        <strain evidence="1 2">Bhandara28</strain>
    </source>
</reference>
<organism evidence="1 2">
    <name type="scientific">Cytobacillus oceanisediminis</name>
    <dbReference type="NCBI Taxonomy" id="665099"/>
    <lineage>
        <taxon>Bacteria</taxon>
        <taxon>Bacillati</taxon>
        <taxon>Bacillota</taxon>
        <taxon>Bacilli</taxon>
        <taxon>Bacillales</taxon>
        <taxon>Bacillaceae</taxon>
        <taxon>Cytobacillus</taxon>
    </lineage>
</organism>